<reference evidence="1" key="1">
    <citation type="submission" date="2015-10" db="EMBL/GenBank/DDBJ databases">
        <title>Comparative analysis of sym-gene organization in Rhizobium leguminosarum bv. viciae strains, isolated from different host plants and demonstrating clear differences in symbiotic specificity.</title>
        <authorList>
            <person name="Chirak E.R."/>
            <person name="Kimeklis A.K."/>
            <person name="Andronov E.E."/>
        </authorList>
    </citation>
    <scope>NUCLEOTIDE SEQUENCE</scope>
    <source>
        <strain evidence="1">Vaf12</strain>
    </source>
</reference>
<sequence length="231" mass="24802">MSLHVSYVDKEMTDHARASQPGSAALAQGTQYSLLLKNQSAQPWTFYVYQKMPQPIANVFSLAWFCSPYQIRVGSQIKFTWELAYNFVWSDTGQLIPGVDFFASGVEDCSPSGKNTTTFSLSGGPGLTVPIKADPAGSLVINDAGNVPNNRFSVGIGMSGTGTYVVQAGTNLFHTFTPTPSYWIAAGTNVSIGSVLSIDTITQTSEAKFPSAVFNLVGVLHEDNTWDVNPA</sequence>
<proteinExistence type="predicted"/>
<gene>
    <name evidence="1" type="primary">rhiA</name>
</gene>
<accession>A0A0U3JP03</accession>
<name>A0A0U3JP03_RHILV</name>
<evidence type="ECO:0000313" key="1">
    <source>
        <dbReference type="EMBL" id="ALU64388.1"/>
    </source>
</evidence>
<dbReference type="EMBL" id="KT944070">
    <property type="protein sequence ID" value="ALU64388.1"/>
    <property type="molecule type" value="Genomic_DNA"/>
</dbReference>
<protein>
    <submittedName>
        <fullName evidence="1">Rhizosphere expressed protein RhiA</fullName>
    </submittedName>
</protein>
<organism evidence="1">
    <name type="scientific">Rhizobium leguminosarum bv. viciae</name>
    <dbReference type="NCBI Taxonomy" id="387"/>
    <lineage>
        <taxon>Bacteria</taxon>
        <taxon>Pseudomonadati</taxon>
        <taxon>Pseudomonadota</taxon>
        <taxon>Alphaproteobacteria</taxon>
        <taxon>Hyphomicrobiales</taxon>
        <taxon>Rhizobiaceae</taxon>
        <taxon>Rhizobium/Agrobacterium group</taxon>
        <taxon>Rhizobium</taxon>
    </lineage>
</organism>
<dbReference type="AlphaFoldDB" id="A0A0U3JP03"/>